<dbReference type="InterPro" id="IPR006597">
    <property type="entry name" value="Sel1-like"/>
</dbReference>
<dbReference type="Gene3D" id="1.25.40.10">
    <property type="entry name" value="Tetratricopeptide repeat domain"/>
    <property type="match status" value="1"/>
</dbReference>
<dbReference type="InterPro" id="IPR050767">
    <property type="entry name" value="Sel1_AlgK"/>
</dbReference>
<evidence type="ECO:0000256" key="1">
    <source>
        <dbReference type="SAM" id="Coils"/>
    </source>
</evidence>
<feature type="domain" description="Peptidase C14 caspase" evidence="3">
    <location>
        <begin position="344"/>
        <end position="570"/>
    </location>
</feature>
<feature type="coiled-coil region" evidence="1">
    <location>
        <begin position="198"/>
        <end position="294"/>
    </location>
</feature>
<accession>A0ABW2F4H2</accession>
<comment type="caution">
    <text evidence="4">The sequence shown here is derived from an EMBL/GenBank/DDBJ whole genome shotgun (WGS) entry which is preliminary data.</text>
</comment>
<dbReference type="EMBL" id="JBHSZP010000036">
    <property type="protein sequence ID" value="MFC7091406.1"/>
    <property type="molecule type" value="Genomic_DNA"/>
</dbReference>
<keyword evidence="5" id="KW-1185">Reference proteome</keyword>
<dbReference type="InterPro" id="IPR029030">
    <property type="entry name" value="Caspase-like_dom_sf"/>
</dbReference>
<evidence type="ECO:0000313" key="5">
    <source>
        <dbReference type="Proteomes" id="UP001596411"/>
    </source>
</evidence>
<dbReference type="Gene3D" id="3.40.50.1460">
    <property type="match status" value="1"/>
</dbReference>
<proteinExistence type="predicted"/>
<dbReference type="SUPFAM" id="SSF81901">
    <property type="entry name" value="HCP-like"/>
    <property type="match status" value="1"/>
</dbReference>
<dbReference type="InterPro" id="IPR011600">
    <property type="entry name" value="Pept_C14_caspase"/>
</dbReference>
<dbReference type="Proteomes" id="UP001596411">
    <property type="component" value="Unassembled WGS sequence"/>
</dbReference>
<evidence type="ECO:0000256" key="2">
    <source>
        <dbReference type="SAM" id="MobiDB-lite"/>
    </source>
</evidence>
<keyword evidence="1" id="KW-0175">Coiled coil</keyword>
<feature type="region of interest" description="Disordered" evidence="2">
    <location>
        <begin position="298"/>
        <end position="334"/>
    </location>
</feature>
<dbReference type="SMART" id="SM00671">
    <property type="entry name" value="SEL1"/>
    <property type="match status" value="2"/>
</dbReference>
<organism evidence="4 5">
    <name type="scientific">Halomonas salifodinae</name>
    <dbReference type="NCBI Taxonomy" id="438745"/>
    <lineage>
        <taxon>Bacteria</taxon>
        <taxon>Pseudomonadati</taxon>
        <taxon>Pseudomonadota</taxon>
        <taxon>Gammaproteobacteria</taxon>
        <taxon>Oceanospirillales</taxon>
        <taxon>Halomonadaceae</taxon>
        <taxon>Halomonas</taxon>
    </lineage>
</organism>
<dbReference type="Gene3D" id="1.10.287.1490">
    <property type="match status" value="1"/>
</dbReference>
<dbReference type="PROSITE" id="PS51257">
    <property type="entry name" value="PROKAR_LIPOPROTEIN"/>
    <property type="match status" value="1"/>
</dbReference>
<evidence type="ECO:0000259" key="3">
    <source>
        <dbReference type="Pfam" id="PF00656"/>
    </source>
</evidence>
<dbReference type="PANTHER" id="PTHR11102:SF160">
    <property type="entry name" value="ERAD-ASSOCIATED E3 UBIQUITIN-PROTEIN LIGASE COMPONENT HRD3"/>
    <property type="match status" value="1"/>
</dbReference>
<dbReference type="RefSeq" id="WP_346063816.1">
    <property type="nucleotide sequence ID" value="NZ_BAAADR010000022.1"/>
</dbReference>
<reference evidence="5" key="1">
    <citation type="journal article" date="2019" name="Int. J. Syst. Evol. Microbiol.">
        <title>The Global Catalogue of Microorganisms (GCM) 10K type strain sequencing project: providing services to taxonomists for standard genome sequencing and annotation.</title>
        <authorList>
            <consortium name="The Broad Institute Genomics Platform"/>
            <consortium name="The Broad Institute Genome Sequencing Center for Infectious Disease"/>
            <person name="Wu L."/>
            <person name="Ma J."/>
        </authorList>
    </citation>
    <scope>NUCLEOTIDE SEQUENCE [LARGE SCALE GENOMIC DNA]</scope>
    <source>
        <strain evidence="5">CGMCC 1.13666</strain>
    </source>
</reference>
<dbReference type="InterPro" id="IPR011990">
    <property type="entry name" value="TPR-like_helical_dom_sf"/>
</dbReference>
<name>A0ABW2F4H2_9GAMM</name>
<dbReference type="Pfam" id="PF08238">
    <property type="entry name" value="Sel1"/>
    <property type="match status" value="2"/>
</dbReference>
<evidence type="ECO:0000313" key="4">
    <source>
        <dbReference type="EMBL" id="MFC7091406.1"/>
    </source>
</evidence>
<sequence>MKSVHAPDHSPAFRKRLSHLSAACVAGSVLLLAGCAPNGAMVGADLAARADSVDDLYIVDCLLTGQVRRLGQRTTFLTPRRAIRTTAQDCRIRGGEYVAYDRADYRTALNVWLEPAEAGDPEAQNYVGEIFEKGLGTEPDYVSAATWYRRAADQGYARAQINLGFLYEQGLGVAQDRARALNLYRRASGAVEDPLVYRSDVTAEMEELRARLGAQAEQAERQAQSLQQQLQGLRRERDELQRRLAQAQASAADTQAQARARELAAQLEAARGRVDSLESQVQRASQEREALVAQMRELPEAESQARPEPAAEPEPESRAQASPEPEPAAPGPASVAGLDFGRYYALVIGNQEYQFLDDLESPLTDAQRLRQVLQNRYGFNVIFLPNANQVQILSALNDLHGRMTERDNLLIYYAGHGNRSNREDGRRQRSYWLPVDAEAERLVRWINNAVVSDHLDRIQARSILVLADSVFASGMASDSSSLLLGSGQQQLSDDEIRAGLQRRARIVISSGGERPVPDLTDSPHSLFSRSLIEVLESNQGVMRENMLFAQVAVNVRRRASGAGGAQTPEMRPIRAAGHEGGDFYFVPVAGQRVASR</sequence>
<gene>
    <name evidence="4" type="ORF">ACFQH5_17815</name>
</gene>
<dbReference type="PANTHER" id="PTHR11102">
    <property type="entry name" value="SEL-1-LIKE PROTEIN"/>
    <property type="match status" value="1"/>
</dbReference>
<dbReference type="Pfam" id="PF00656">
    <property type="entry name" value="Peptidase_C14"/>
    <property type="match status" value="1"/>
</dbReference>
<protein>
    <submittedName>
        <fullName evidence="4">Caspase family protein</fullName>
    </submittedName>
</protein>
<dbReference type="SUPFAM" id="SSF52129">
    <property type="entry name" value="Caspase-like"/>
    <property type="match status" value="1"/>
</dbReference>